<dbReference type="SUPFAM" id="SSF51905">
    <property type="entry name" value="FAD/NAD(P)-binding domain"/>
    <property type="match status" value="1"/>
</dbReference>
<dbReference type="STRING" id="41688.A0A2N3NIJ8"/>
<keyword evidence="3" id="KW-1185">Reference proteome</keyword>
<dbReference type="OrthoDB" id="202203at2759"/>
<dbReference type="InterPro" id="IPR036188">
    <property type="entry name" value="FAD/NAD-bd_sf"/>
</dbReference>
<dbReference type="PANTHER" id="PTHR43735">
    <property type="entry name" value="APOPTOSIS-INDUCING FACTOR 1"/>
    <property type="match status" value="1"/>
</dbReference>
<sequence length="428" mass="46786">MTAPLNLPTPAGMTKILIVGGSYAGLSAIVNLLDLGNGLAPRMVYPSYKPTPDAPRTPVEITLVDERDGFFHLIGTPLAFASNNYARQSWIRYADIPALQVPNVRFVQGSVTSLDCAAKKASILNQTTKETSLEDYDFLIAASGLRRPYPVVPQSLNRKQFLIEAEEHIHDVTNAPQGVVVVGGGAVGIEMAAELKLVQPDIKVTLIHSRDQLLSSEALSDECKEKALELLKEANVEVILGKRVKDTKTETKDGVKKIEVELSDGSTLIANEIMWAISNPVPSSQYFPAAALDEEGYVHITPSLHLTEETGIPNYKSHWIVGDVCRWSGMKRAGRAMHMGYYAAVNIHQTMLSRIIPGHEPFQHELEPIPAMIGLAVGKKAVASGPEGTTSGEDVMQAYFRDDLGLAICWEYMRLSDDKWKDRLAAGL</sequence>
<dbReference type="InParanoid" id="A0A2N3NIJ8"/>
<accession>A0A2N3NIJ8</accession>
<dbReference type="PRINTS" id="PR00411">
    <property type="entry name" value="PNDRDTASEI"/>
</dbReference>
<dbReference type="PRINTS" id="PR00368">
    <property type="entry name" value="FADPNR"/>
</dbReference>
<feature type="domain" description="FAD/NAD(P)-binding" evidence="1">
    <location>
        <begin position="15"/>
        <end position="340"/>
    </location>
</feature>
<dbReference type="InterPro" id="IPR023753">
    <property type="entry name" value="FAD/NAD-binding_dom"/>
</dbReference>
<dbReference type="Pfam" id="PF07992">
    <property type="entry name" value="Pyr_redox_2"/>
    <property type="match status" value="1"/>
</dbReference>
<name>A0A2N3NIJ8_9PEZI</name>
<dbReference type="Proteomes" id="UP000233524">
    <property type="component" value="Unassembled WGS sequence"/>
</dbReference>
<dbReference type="VEuPathDB" id="FungiDB:jhhlp_001567"/>
<reference evidence="2 3" key="1">
    <citation type="journal article" date="2017" name="G3 (Bethesda)">
        <title>First Draft Genome Sequence of the Pathogenic Fungus Lomentospora prolificans (Formerly Scedosporium prolificans).</title>
        <authorList>
            <person name="Luo R."/>
            <person name="Zimin A."/>
            <person name="Workman R."/>
            <person name="Fan Y."/>
            <person name="Pertea G."/>
            <person name="Grossman N."/>
            <person name="Wear M.P."/>
            <person name="Jia B."/>
            <person name="Miller H."/>
            <person name="Casadevall A."/>
            <person name="Timp W."/>
            <person name="Zhang S.X."/>
            <person name="Salzberg S.L."/>
        </authorList>
    </citation>
    <scope>NUCLEOTIDE SEQUENCE [LARGE SCALE GENOMIC DNA]</scope>
    <source>
        <strain evidence="2 3">JHH-5317</strain>
    </source>
</reference>
<dbReference type="EMBL" id="NLAX01000004">
    <property type="protein sequence ID" value="PKS12267.1"/>
    <property type="molecule type" value="Genomic_DNA"/>
</dbReference>
<dbReference type="Gene3D" id="3.50.50.100">
    <property type="match status" value="1"/>
</dbReference>
<evidence type="ECO:0000259" key="1">
    <source>
        <dbReference type="Pfam" id="PF07992"/>
    </source>
</evidence>
<dbReference type="AlphaFoldDB" id="A0A2N3NIJ8"/>
<comment type="caution">
    <text evidence="2">The sequence shown here is derived from an EMBL/GenBank/DDBJ whole genome shotgun (WGS) entry which is preliminary data.</text>
</comment>
<gene>
    <name evidence="2" type="ORF">jhhlp_001567</name>
</gene>
<dbReference type="GO" id="GO:0005737">
    <property type="term" value="C:cytoplasm"/>
    <property type="evidence" value="ECO:0007669"/>
    <property type="project" value="TreeGrafter"/>
</dbReference>
<organism evidence="2 3">
    <name type="scientific">Lomentospora prolificans</name>
    <dbReference type="NCBI Taxonomy" id="41688"/>
    <lineage>
        <taxon>Eukaryota</taxon>
        <taxon>Fungi</taxon>
        <taxon>Dikarya</taxon>
        <taxon>Ascomycota</taxon>
        <taxon>Pezizomycotina</taxon>
        <taxon>Sordariomycetes</taxon>
        <taxon>Hypocreomycetidae</taxon>
        <taxon>Microascales</taxon>
        <taxon>Microascaceae</taxon>
        <taxon>Lomentospora</taxon>
    </lineage>
</organism>
<dbReference type="GO" id="GO:0004174">
    <property type="term" value="F:electron-transferring-flavoprotein dehydrogenase activity"/>
    <property type="evidence" value="ECO:0007669"/>
    <property type="project" value="TreeGrafter"/>
</dbReference>
<evidence type="ECO:0000313" key="3">
    <source>
        <dbReference type="Proteomes" id="UP000233524"/>
    </source>
</evidence>
<evidence type="ECO:0000313" key="2">
    <source>
        <dbReference type="EMBL" id="PKS12267.1"/>
    </source>
</evidence>
<dbReference type="GO" id="GO:0050660">
    <property type="term" value="F:flavin adenine dinucleotide binding"/>
    <property type="evidence" value="ECO:0007669"/>
    <property type="project" value="TreeGrafter"/>
</dbReference>
<dbReference type="PANTHER" id="PTHR43735:SF24">
    <property type="entry name" value="NUCLEOTIDE-DISULPHIDE OXIDOREDUCTASE AMID-LIKE, PUTATIVE (AFU_ORTHOLOGUE AFUA_1G17180)-RELATED"/>
    <property type="match status" value="1"/>
</dbReference>
<protein>
    <recommendedName>
        <fullName evidence="1">FAD/NAD(P)-binding domain-containing protein</fullName>
    </recommendedName>
</protein>
<proteinExistence type="predicted"/>